<sequence>MKIFRNIIILLILFYSLAFSQIVKKDSLQKNVNSLQELRDQLDDYFNDQNFSNAIWGVMVKSLKTGEILYKRNADKLFIPASNIKLFTSAAALLILGSKYKYQTDLFANGILLRGTLKGDLIIQGSGDPTISNRFVEGSVTKIFEDWADTLKAKGIFEITGNIYGDDSFFDNSDYGRGWLLDYESNWYAAPTSALSFNNNVIQIVIEPTQVNFPAKVYTVPNTDFESLVSSVFTKDQTQESNINIRKINGTNILQINGIISVNDKPIIKQISVSNPARYFLTVLKETFERKGIIIRGRIGILSEDKIKIENDNLIPLYSHFSVQMKYILKEMNKNSNNFYAEQILRTIGLEENDFGSIENGVDACIKYFNQMGINMDNLVMADGSGLSRLNLVTPRQIVNLLTYMYKNENFESFFDSLPIAGVDGTLIDRMQKTVAENNVRAKPGYIDNVSALSGYLKTINGEPLVFSIIVNNFLTPPVLANYIQDSVCQRIINFSRN</sequence>
<evidence type="ECO:0000313" key="3">
    <source>
        <dbReference type="EMBL" id="MDF1611440.1"/>
    </source>
</evidence>
<dbReference type="RefSeq" id="WP_321535207.1">
    <property type="nucleotide sequence ID" value="NZ_JARGDL010000004.1"/>
</dbReference>
<organism evidence="3 4">
    <name type="scientific">Stygiobacter electus</name>
    <dbReference type="NCBI Taxonomy" id="3032292"/>
    <lineage>
        <taxon>Bacteria</taxon>
        <taxon>Pseudomonadati</taxon>
        <taxon>Ignavibacteriota</taxon>
        <taxon>Ignavibacteria</taxon>
        <taxon>Ignavibacteriales</taxon>
        <taxon>Melioribacteraceae</taxon>
        <taxon>Stygiobacter</taxon>
    </lineage>
</organism>
<dbReference type="InterPro" id="IPR012338">
    <property type="entry name" value="Beta-lactam/transpept-like"/>
</dbReference>
<dbReference type="Gene3D" id="3.50.80.20">
    <property type="entry name" value="D-Ala-D-Ala carboxypeptidase C, peptidase S13"/>
    <property type="match status" value="1"/>
</dbReference>
<name>A0AAE3P247_9BACT</name>
<dbReference type="InterPro" id="IPR000667">
    <property type="entry name" value="Peptidase_S13"/>
</dbReference>
<dbReference type="AlphaFoldDB" id="A0AAE3P247"/>
<comment type="similarity">
    <text evidence="1">Belongs to the peptidase S13 family.</text>
</comment>
<dbReference type="EC" id="3.4.16.4" evidence="3"/>
<evidence type="ECO:0000256" key="1">
    <source>
        <dbReference type="ARBA" id="ARBA00006096"/>
    </source>
</evidence>
<keyword evidence="4" id="KW-1185">Reference proteome</keyword>
<dbReference type="SUPFAM" id="SSF56601">
    <property type="entry name" value="beta-lactamase/transpeptidase-like"/>
    <property type="match status" value="1"/>
</dbReference>
<dbReference type="Proteomes" id="UP001221302">
    <property type="component" value="Unassembled WGS sequence"/>
</dbReference>
<dbReference type="GO" id="GO:0006508">
    <property type="term" value="P:proteolysis"/>
    <property type="evidence" value="ECO:0007669"/>
    <property type="project" value="InterPro"/>
</dbReference>
<evidence type="ECO:0000256" key="2">
    <source>
        <dbReference type="ARBA" id="ARBA00022801"/>
    </source>
</evidence>
<keyword evidence="3" id="KW-0645">Protease</keyword>
<comment type="caution">
    <text evidence="3">The sequence shown here is derived from an EMBL/GenBank/DDBJ whole genome shotgun (WGS) entry which is preliminary data.</text>
</comment>
<dbReference type="GO" id="GO:0009002">
    <property type="term" value="F:serine-type D-Ala-D-Ala carboxypeptidase activity"/>
    <property type="evidence" value="ECO:0007669"/>
    <property type="project" value="UniProtKB-EC"/>
</dbReference>
<dbReference type="PANTHER" id="PTHR30023">
    <property type="entry name" value="D-ALANYL-D-ALANINE CARBOXYPEPTIDASE"/>
    <property type="match status" value="1"/>
</dbReference>
<evidence type="ECO:0000313" key="4">
    <source>
        <dbReference type="Proteomes" id="UP001221302"/>
    </source>
</evidence>
<dbReference type="GO" id="GO:0000270">
    <property type="term" value="P:peptidoglycan metabolic process"/>
    <property type="evidence" value="ECO:0007669"/>
    <property type="project" value="TreeGrafter"/>
</dbReference>
<keyword evidence="3" id="KW-0121">Carboxypeptidase</keyword>
<keyword evidence="2 3" id="KW-0378">Hydrolase</keyword>
<protein>
    <submittedName>
        <fullName evidence="3">D-alanyl-D-alanine carboxypeptidase/D-alanyl-D-alanine-endopeptidase</fullName>
        <ecNumber evidence="3">3.4.16.4</ecNumber>
    </submittedName>
</protein>
<accession>A0AAE3P247</accession>
<dbReference type="NCBIfam" id="TIGR00666">
    <property type="entry name" value="PBP4"/>
    <property type="match status" value="1"/>
</dbReference>
<dbReference type="PANTHER" id="PTHR30023:SF0">
    <property type="entry name" value="PENICILLIN-SENSITIVE CARBOXYPEPTIDASE A"/>
    <property type="match status" value="1"/>
</dbReference>
<dbReference type="Gene3D" id="3.40.710.10">
    <property type="entry name" value="DD-peptidase/beta-lactamase superfamily"/>
    <property type="match status" value="2"/>
</dbReference>
<reference evidence="3" key="1">
    <citation type="submission" date="2023-03" db="EMBL/GenBank/DDBJ databases">
        <title>Stygiobacter electus gen. nov., sp. nov., facultatively anaerobic thermotolerant bacterium of the class Ignavibacteria from a well of Yessentuki mineral water deposit.</title>
        <authorList>
            <person name="Podosokorskaya O.A."/>
            <person name="Elcheninov A.G."/>
            <person name="Petrova N.F."/>
            <person name="Zavarzina D.G."/>
            <person name="Kublanov I.V."/>
            <person name="Merkel A.Y."/>
        </authorList>
    </citation>
    <scope>NUCLEOTIDE SEQUENCE</scope>
    <source>
        <strain evidence="3">09-Me</strain>
    </source>
</reference>
<dbReference type="Pfam" id="PF02113">
    <property type="entry name" value="Peptidase_S13"/>
    <property type="match status" value="1"/>
</dbReference>
<dbReference type="EMBL" id="JARGDL010000004">
    <property type="protein sequence ID" value="MDF1611440.1"/>
    <property type="molecule type" value="Genomic_DNA"/>
</dbReference>
<dbReference type="PRINTS" id="PR00922">
    <property type="entry name" value="DADACBPTASE3"/>
</dbReference>
<proteinExistence type="inferred from homology"/>
<gene>
    <name evidence="3" type="primary">dacB</name>
    <name evidence="3" type="ORF">P0M35_04705</name>
</gene>